<name>A0ABN3SZK8_9ACTN</name>
<dbReference type="EMBL" id="BAAASK010000013">
    <property type="protein sequence ID" value="GAA2688889.1"/>
    <property type="molecule type" value="Genomic_DNA"/>
</dbReference>
<organism evidence="1 2">
    <name type="scientific">Streptomyces violaceolatus</name>
    <dbReference type="NCBI Taxonomy" id="67378"/>
    <lineage>
        <taxon>Bacteria</taxon>
        <taxon>Bacillati</taxon>
        <taxon>Actinomycetota</taxon>
        <taxon>Actinomycetes</taxon>
        <taxon>Kitasatosporales</taxon>
        <taxon>Streptomycetaceae</taxon>
        <taxon>Streptomyces</taxon>
        <taxon>Streptomyces violaceoruber group</taxon>
    </lineage>
</organism>
<evidence type="ECO:0000313" key="2">
    <source>
        <dbReference type="Proteomes" id="UP001499989"/>
    </source>
</evidence>
<dbReference type="Proteomes" id="UP001499989">
    <property type="component" value="Unassembled WGS sequence"/>
</dbReference>
<reference evidence="1 2" key="1">
    <citation type="journal article" date="2019" name="Int. J. Syst. Evol. Microbiol.">
        <title>The Global Catalogue of Microorganisms (GCM) 10K type strain sequencing project: providing services to taxonomists for standard genome sequencing and annotation.</title>
        <authorList>
            <consortium name="The Broad Institute Genomics Platform"/>
            <consortium name="The Broad Institute Genome Sequencing Center for Infectious Disease"/>
            <person name="Wu L."/>
            <person name="Ma J."/>
        </authorList>
    </citation>
    <scope>NUCLEOTIDE SEQUENCE [LARGE SCALE GENOMIC DNA]</scope>
    <source>
        <strain evidence="1 2">JCM 4531</strain>
    </source>
</reference>
<gene>
    <name evidence="1" type="ORF">GCM10010310_43950</name>
</gene>
<proteinExistence type="predicted"/>
<evidence type="ECO:0000313" key="1">
    <source>
        <dbReference type="EMBL" id="GAA2688889.1"/>
    </source>
</evidence>
<protein>
    <submittedName>
        <fullName evidence="1">Uncharacterized protein</fullName>
    </submittedName>
</protein>
<keyword evidence="2" id="KW-1185">Reference proteome</keyword>
<sequence>MQGGQRLAVPVPHLRRLCHLADHARPAHRLVPRTYYLARPACLVRPAPTTASTIGVRADSPGVIHRLPNAARVKDTSIVHTFAGDLPDSGE</sequence>
<comment type="caution">
    <text evidence="1">The sequence shown here is derived from an EMBL/GenBank/DDBJ whole genome shotgun (WGS) entry which is preliminary data.</text>
</comment>
<accession>A0ABN3SZK8</accession>